<protein>
    <submittedName>
        <fullName evidence="1">Uncharacterized protein</fullName>
    </submittedName>
</protein>
<dbReference type="RefSeq" id="WP_143010471.1">
    <property type="nucleotide sequence ID" value="NZ_FNGY01000006.1"/>
</dbReference>
<sequence length="65" mass="7364">MNISSVVRTSPILVSTILQNANCGDWCAQDDHLWTEEHNLKIQIPGDPSLSLRTEQELLQLLHQI</sequence>
<dbReference type="EMBL" id="FNGY01000006">
    <property type="protein sequence ID" value="SDN10725.1"/>
    <property type="molecule type" value="Genomic_DNA"/>
</dbReference>
<dbReference type="AlphaFoldDB" id="A0A1G9YQ59"/>
<dbReference type="Proteomes" id="UP000183200">
    <property type="component" value="Unassembled WGS sequence"/>
</dbReference>
<proteinExistence type="predicted"/>
<name>A0A1G9YQ59_9SPHI</name>
<organism evidence="1 2">
    <name type="scientific">Pedobacter steynii</name>
    <dbReference type="NCBI Taxonomy" id="430522"/>
    <lineage>
        <taxon>Bacteria</taxon>
        <taxon>Pseudomonadati</taxon>
        <taxon>Bacteroidota</taxon>
        <taxon>Sphingobacteriia</taxon>
        <taxon>Sphingobacteriales</taxon>
        <taxon>Sphingobacteriaceae</taxon>
        <taxon>Pedobacter</taxon>
    </lineage>
</organism>
<accession>A0A1G9YQ59</accession>
<keyword evidence="2" id="KW-1185">Reference proteome</keyword>
<evidence type="ECO:0000313" key="2">
    <source>
        <dbReference type="Proteomes" id="UP000183200"/>
    </source>
</evidence>
<gene>
    <name evidence="1" type="ORF">SAMN05421820_106183</name>
</gene>
<evidence type="ECO:0000313" key="1">
    <source>
        <dbReference type="EMBL" id="SDN10725.1"/>
    </source>
</evidence>
<reference evidence="2" key="1">
    <citation type="submission" date="2016-10" db="EMBL/GenBank/DDBJ databases">
        <authorList>
            <person name="Varghese N."/>
            <person name="Submissions S."/>
        </authorList>
    </citation>
    <scope>NUCLEOTIDE SEQUENCE [LARGE SCALE GENOMIC DNA]</scope>
    <source>
        <strain evidence="2">DSM 19110</strain>
    </source>
</reference>